<keyword evidence="1" id="KW-0812">Transmembrane</keyword>
<evidence type="ECO:0000313" key="2">
    <source>
        <dbReference type="EMBL" id="MCZ4221789.1"/>
    </source>
</evidence>
<sequence>MNQKNKVQTILTFYLPAVLSYLLINSPVISYLVAWSGSLFIFYITWFSPVAYYQKDLPVYQQIMRPLFLTQFIFAGFMCVTSVFYFLDHLGYRYFTEINYGAEFKESEQTALIASCQRLCLLGHAALTTGILLSIKTANIKIKNIQAFKGQDFLVWLGVIVFAIGSICQSIAGFSQIALPLTTVGISCAAVLFVKGITTKNISYIAIGASIFFVNFLHASLSGYKEPIITNVIVLACVFLPYYKKFVLYISIPTAYVLLYFLPTYNNTIRQSWSGEISAEDAQTQALKTISEDANEDIIEQTNWAFLTERLSETNMFTQFIDYVPRHHDYYGWEIVENSIEALVPRVFWSGKPNMESVSMERVYAAGAANPMSPVSAKTRPVVDAYLSWGIPGVFFTMLLYGLLVQSLCNLAESIFGGYELGCVIIFNSIFQGLWRGNNFEFMFNNIFWGFIIMIALNEVLKLLKILRPAY</sequence>
<dbReference type="EMBL" id="JAPWGL010000001">
    <property type="protein sequence ID" value="MCZ4221789.1"/>
    <property type="molecule type" value="Genomic_DNA"/>
</dbReference>
<feature type="transmembrane region" description="Helical" evidence="1">
    <location>
        <begin position="66"/>
        <end position="87"/>
    </location>
</feature>
<dbReference type="RefSeq" id="WP_269413626.1">
    <property type="nucleotide sequence ID" value="NZ_JAPWGL010000001.1"/>
</dbReference>
<proteinExistence type="predicted"/>
<evidence type="ECO:0008006" key="4">
    <source>
        <dbReference type="Google" id="ProtNLM"/>
    </source>
</evidence>
<evidence type="ECO:0000313" key="3">
    <source>
        <dbReference type="Proteomes" id="UP001144341"/>
    </source>
</evidence>
<keyword evidence="3" id="KW-1185">Reference proteome</keyword>
<keyword evidence="1" id="KW-0472">Membrane</keyword>
<comment type="caution">
    <text evidence="2">The sequence shown here is derived from an EMBL/GenBank/DDBJ whole genome shotgun (WGS) entry which is preliminary data.</text>
</comment>
<feature type="transmembrane region" description="Helical" evidence="1">
    <location>
        <begin position="447"/>
        <end position="464"/>
    </location>
</feature>
<organism evidence="2 3">
    <name type="scientific">Pedobacter rhodius</name>
    <dbReference type="NCBI Taxonomy" id="3004098"/>
    <lineage>
        <taxon>Bacteria</taxon>
        <taxon>Pseudomonadati</taxon>
        <taxon>Bacteroidota</taxon>
        <taxon>Sphingobacteriia</taxon>
        <taxon>Sphingobacteriales</taxon>
        <taxon>Sphingobacteriaceae</taxon>
        <taxon>Pedobacter</taxon>
    </lineage>
</organism>
<feature type="transmembrane region" description="Helical" evidence="1">
    <location>
        <begin position="416"/>
        <end position="435"/>
    </location>
</feature>
<feature type="transmembrane region" description="Helical" evidence="1">
    <location>
        <begin position="30"/>
        <end position="54"/>
    </location>
</feature>
<evidence type="ECO:0000256" key="1">
    <source>
        <dbReference type="SAM" id="Phobius"/>
    </source>
</evidence>
<gene>
    <name evidence="2" type="ORF">O0931_00610</name>
</gene>
<reference evidence="2" key="1">
    <citation type="submission" date="2022-12" db="EMBL/GenBank/DDBJ databases">
        <title>Genome sequence of SJ11.</title>
        <authorList>
            <person name="Woo H."/>
        </authorList>
    </citation>
    <scope>NUCLEOTIDE SEQUENCE</scope>
    <source>
        <strain evidence="2">SJ11</strain>
    </source>
</reference>
<feature type="transmembrane region" description="Helical" evidence="1">
    <location>
        <begin position="178"/>
        <end position="194"/>
    </location>
</feature>
<protein>
    <recommendedName>
        <fullName evidence="4">Oligosaccharide repeat unit polymerase</fullName>
    </recommendedName>
</protein>
<feature type="transmembrane region" description="Helical" evidence="1">
    <location>
        <begin position="153"/>
        <end position="172"/>
    </location>
</feature>
<dbReference type="NCBIfam" id="NF046084">
    <property type="entry name" value="XrtY_assoc_Wzy"/>
    <property type="match status" value="1"/>
</dbReference>
<feature type="transmembrane region" description="Helical" evidence="1">
    <location>
        <begin position="248"/>
        <end position="265"/>
    </location>
</feature>
<keyword evidence="1" id="KW-1133">Transmembrane helix</keyword>
<accession>A0ABT4KSH5</accession>
<dbReference type="Proteomes" id="UP001144341">
    <property type="component" value="Unassembled WGS sequence"/>
</dbReference>
<feature type="transmembrane region" description="Helical" evidence="1">
    <location>
        <begin position="7"/>
        <end position="24"/>
    </location>
</feature>
<feature type="transmembrane region" description="Helical" evidence="1">
    <location>
        <begin position="386"/>
        <end position="404"/>
    </location>
</feature>
<feature type="transmembrane region" description="Helical" evidence="1">
    <location>
        <begin position="201"/>
        <end position="221"/>
    </location>
</feature>
<name>A0ABT4KSH5_9SPHI</name>